<sequence>MKDLLRKQRFEDLEASVEACKSVDELSVVKDRRDDRAEWEEALRVSPRQQPAVEGEMGRGRDIGRAALACIWVSGSLLQRPLCITIGHTVTWNIVHTKTPNLVSVSTSSYLHVASPPPVASPPVGACGSRAAPRRARAAALCVTR</sequence>
<evidence type="ECO:0000313" key="2">
    <source>
        <dbReference type="Proteomes" id="UP000299102"/>
    </source>
</evidence>
<comment type="caution">
    <text evidence="1">The sequence shown here is derived from an EMBL/GenBank/DDBJ whole genome shotgun (WGS) entry which is preliminary data.</text>
</comment>
<dbReference type="AlphaFoldDB" id="A0A4C1TY51"/>
<proteinExistence type="predicted"/>
<name>A0A4C1TY51_EUMVA</name>
<protein>
    <submittedName>
        <fullName evidence="1">Uncharacterized protein</fullName>
    </submittedName>
</protein>
<reference evidence="1 2" key="1">
    <citation type="journal article" date="2019" name="Commun. Biol.">
        <title>The bagworm genome reveals a unique fibroin gene that provides high tensile strength.</title>
        <authorList>
            <person name="Kono N."/>
            <person name="Nakamura H."/>
            <person name="Ohtoshi R."/>
            <person name="Tomita M."/>
            <person name="Numata K."/>
            <person name="Arakawa K."/>
        </authorList>
    </citation>
    <scope>NUCLEOTIDE SEQUENCE [LARGE SCALE GENOMIC DNA]</scope>
</reference>
<dbReference type="EMBL" id="BGZK01000103">
    <property type="protein sequence ID" value="GBP18947.1"/>
    <property type="molecule type" value="Genomic_DNA"/>
</dbReference>
<gene>
    <name evidence="1" type="ORF">EVAR_78415_1</name>
</gene>
<dbReference type="Proteomes" id="UP000299102">
    <property type="component" value="Unassembled WGS sequence"/>
</dbReference>
<accession>A0A4C1TY51</accession>
<keyword evidence="2" id="KW-1185">Reference proteome</keyword>
<organism evidence="1 2">
    <name type="scientific">Eumeta variegata</name>
    <name type="common">Bagworm moth</name>
    <name type="synonym">Eumeta japonica</name>
    <dbReference type="NCBI Taxonomy" id="151549"/>
    <lineage>
        <taxon>Eukaryota</taxon>
        <taxon>Metazoa</taxon>
        <taxon>Ecdysozoa</taxon>
        <taxon>Arthropoda</taxon>
        <taxon>Hexapoda</taxon>
        <taxon>Insecta</taxon>
        <taxon>Pterygota</taxon>
        <taxon>Neoptera</taxon>
        <taxon>Endopterygota</taxon>
        <taxon>Lepidoptera</taxon>
        <taxon>Glossata</taxon>
        <taxon>Ditrysia</taxon>
        <taxon>Tineoidea</taxon>
        <taxon>Psychidae</taxon>
        <taxon>Oiketicinae</taxon>
        <taxon>Eumeta</taxon>
    </lineage>
</organism>
<evidence type="ECO:0000313" key="1">
    <source>
        <dbReference type="EMBL" id="GBP18947.1"/>
    </source>
</evidence>